<dbReference type="InterPro" id="IPR016181">
    <property type="entry name" value="Acyl_CoA_acyltransferase"/>
</dbReference>
<dbReference type="Pfam" id="PF00583">
    <property type="entry name" value="Acetyltransf_1"/>
    <property type="match status" value="1"/>
</dbReference>
<evidence type="ECO:0000259" key="1">
    <source>
        <dbReference type="PROSITE" id="PS51186"/>
    </source>
</evidence>
<feature type="domain" description="N-acetyltransferase" evidence="1">
    <location>
        <begin position="227"/>
        <end position="366"/>
    </location>
</feature>
<dbReference type="AlphaFoldDB" id="C5C5I5"/>
<dbReference type="GO" id="GO:0016747">
    <property type="term" value="F:acyltransferase activity, transferring groups other than amino-acyl groups"/>
    <property type="evidence" value="ECO:0007669"/>
    <property type="project" value="InterPro"/>
</dbReference>
<dbReference type="EMBL" id="CP001618">
    <property type="protein sequence ID" value="ACQ80176.1"/>
    <property type="molecule type" value="Genomic_DNA"/>
</dbReference>
<dbReference type="Gene3D" id="3.40.630.30">
    <property type="match status" value="1"/>
</dbReference>
<dbReference type="RefSeq" id="WP_015882416.1">
    <property type="nucleotide sequence ID" value="NC_012669.1"/>
</dbReference>
<keyword evidence="2" id="KW-0808">Transferase</keyword>
<name>C5C5I5_BEUC1</name>
<dbReference type="CDD" id="cd04301">
    <property type="entry name" value="NAT_SF"/>
    <property type="match status" value="1"/>
</dbReference>
<dbReference type="PANTHER" id="PTHR43072">
    <property type="entry name" value="N-ACETYLTRANSFERASE"/>
    <property type="match status" value="1"/>
</dbReference>
<feature type="domain" description="N-acetyltransferase" evidence="1">
    <location>
        <begin position="27"/>
        <end position="192"/>
    </location>
</feature>
<dbReference type="eggNOG" id="COG0456">
    <property type="taxonomic scope" value="Bacteria"/>
</dbReference>
<sequence>MTDLRLAPIAERADPPATLPPLTAGGLSWRPATAADAADLLALRNAVAVADDAPYRETEAEVADLFAASWRDFSTDSLLGYDEANVLRAYALADTRPGDTGTVRAFLWGAVHPERRGEGIGREVLAWLVGRGRQLLAASGKDVPARLVTYAEDDAPGSQHRMFEHAGFEARRFYSDLRRDLEVSVPDIRLGEGLRLVPWSPELDEPTRLAHNDAFRDHWGSEPQDTETWTSGRSEFAPAWSGLVLDTAPDVERLLGADDTDAETAASLRAGAPLVVGYQLASRYDSDFDVRGYRFGYTDALGVRRAYRGRRIAPALLSAAMRAFAADGMRYAVLDVDTANPTGAAGLYASLGYEKVSGSRMYSIEL</sequence>
<dbReference type="InterPro" id="IPR000182">
    <property type="entry name" value="GNAT_dom"/>
</dbReference>
<dbReference type="STRING" id="471853.Bcav_1920"/>
<evidence type="ECO:0000313" key="2">
    <source>
        <dbReference type="EMBL" id="ACQ80176.1"/>
    </source>
</evidence>
<dbReference type="Proteomes" id="UP000007962">
    <property type="component" value="Chromosome"/>
</dbReference>
<accession>C5C5I5</accession>
<dbReference type="OrthoDB" id="9799092at2"/>
<proteinExistence type="predicted"/>
<dbReference type="PROSITE" id="PS51186">
    <property type="entry name" value="GNAT"/>
    <property type="match status" value="2"/>
</dbReference>
<reference evidence="2 3" key="1">
    <citation type="journal article" date="2009" name="Stand. Genomic Sci.">
        <title>Complete genome sequence of Beutenbergia cavernae type strain (HKI 0122).</title>
        <authorList>
            <person name="Land M."/>
            <person name="Pukall R."/>
            <person name="Abt B."/>
            <person name="Goker M."/>
            <person name="Rohde M."/>
            <person name="Glavina Del Rio T."/>
            <person name="Tice H."/>
            <person name="Copeland A."/>
            <person name="Cheng J.F."/>
            <person name="Lucas S."/>
            <person name="Chen F."/>
            <person name="Nolan M."/>
            <person name="Bruce D."/>
            <person name="Goodwin L."/>
            <person name="Pitluck S."/>
            <person name="Ivanova N."/>
            <person name="Mavromatis K."/>
            <person name="Ovchinnikova G."/>
            <person name="Pati A."/>
            <person name="Chen A."/>
            <person name="Palaniappan K."/>
            <person name="Hauser L."/>
            <person name="Chang Y.J."/>
            <person name="Jefferies C.C."/>
            <person name="Saunders E."/>
            <person name="Brettin T."/>
            <person name="Detter J.C."/>
            <person name="Han C."/>
            <person name="Chain P."/>
            <person name="Bristow J."/>
            <person name="Eisen J.A."/>
            <person name="Markowitz V."/>
            <person name="Hugenholtz P."/>
            <person name="Kyrpides N.C."/>
            <person name="Klenk H.P."/>
            <person name="Lapidus A."/>
        </authorList>
    </citation>
    <scope>NUCLEOTIDE SEQUENCE [LARGE SCALE GENOMIC DNA]</scope>
    <source>
        <strain evidence="3">ATCC BAA-8 / DSM 12333 / NBRC 16432</strain>
    </source>
</reference>
<gene>
    <name evidence="2" type="ordered locus">Bcav_1920</name>
</gene>
<dbReference type="SUPFAM" id="SSF55729">
    <property type="entry name" value="Acyl-CoA N-acyltransferases (Nat)"/>
    <property type="match status" value="2"/>
</dbReference>
<dbReference type="HOGENOM" id="CLU_056890_0_1_11"/>
<organism evidence="2 3">
    <name type="scientific">Beutenbergia cavernae (strain ATCC BAA-8 / DSM 12333 / CCUG 43141 / JCM 11478 / NBRC 16432 / NCIMB 13614 / HKI 0122)</name>
    <dbReference type="NCBI Taxonomy" id="471853"/>
    <lineage>
        <taxon>Bacteria</taxon>
        <taxon>Bacillati</taxon>
        <taxon>Actinomycetota</taxon>
        <taxon>Actinomycetes</taxon>
        <taxon>Micrococcales</taxon>
        <taxon>Beutenbergiaceae</taxon>
        <taxon>Beutenbergia</taxon>
    </lineage>
</organism>
<dbReference type="KEGG" id="bcv:Bcav_1920"/>
<keyword evidence="3" id="KW-1185">Reference proteome</keyword>
<protein>
    <submittedName>
        <fullName evidence="2">GCN5-related protein N-acetyltransferase</fullName>
    </submittedName>
</protein>
<evidence type="ECO:0000313" key="3">
    <source>
        <dbReference type="Proteomes" id="UP000007962"/>
    </source>
</evidence>